<evidence type="ECO:0000256" key="1">
    <source>
        <dbReference type="ARBA" id="ARBA00023015"/>
    </source>
</evidence>
<evidence type="ECO:0000259" key="4">
    <source>
        <dbReference type="PROSITE" id="PS01124"/>
    </source>
</evidence>
<dbReference type="SMART" id="SM00342">
    <property type="entry name" value="HTH_ARAC"/>
    <property type="match status" value="1"/>
</dbReference>
<protein>
    <submittedName>
        <fullName evidence="5">AraC family transcriptional regulator</fullName>
    </submittedName>
</protein>
<dbReference type="Pfam" id="PF12852">
    <property type="entry name" value="Cupin_6"/>
    <property type="match status" value="1"/>
</dbReference>
<dbReference type="Pfam" id="PF12833">
    <property type="entry name" value="HTH_18"/>
    <property type="match status" value="1"/>
</dbReference>
<keyword evidence="3" id="KW-0804">Transcription</keyword>
<evidence type="ECO:0000256" key="2">
    <source>
        <dbReference type="ARBA" id="ARBA00023125"/>
    </source>
</evidence>
<comment type="caution">
    <text evidence="5">The sequence shown here is derived from an EMBL/GenBank/DDBJ whole genome shotgun (WGS) entry which is preliminary data.</text>
</comment>
<evidence type="ECO:0000313" key="5">
    <source>
        <dbReference type="EMBL" id="MBZ6077570.1"/>
    </source>
</evidence>
<dbReference type="InterPro" id="IPR020449">
    <property type="entry name" value="Tscrpt_reg_AraC-type_HTH"/>
</dbReference>
<reference evidence="5 6" key="1">
    <citation type="submission" date="2021-09" db="EMBL/GenBank/DDBJ databases">
        <title>The complete genome sequence of a new microorganism.</title>
        <authorList>
            <person name="Zi Z."/>
        </authorList>
    </citation>
    <scope>NUCLEOTIDE SEQUENCE [LARGE SCALE GENOMIC DNA]</scope>
    <source>
        <strain evidence="5 6">WGZ8</strain>
    </source>
</reference>
<dbReference type="PANTHER" id="PTHR43436">
    <property type="entry name" value="ARAC-FAMILY TRANSCRIPTIONAL REGULATOR"/>
    <property type="match status" value="1"/>
</dbReference>
<dbReference type="PRINTS" id="PR00032">
    <property type="entry name" value="HTHARAC"/>
</dbReference>
<organism evidence="5 6">
    <name type="scientific">Microvirga puerhi</name>
    <dbReference type="NCBI Taxonomy" id="2876078"/>
    <lineage>
        <taxon>Bacteria</taxon>
        <taxon>Pseudomonadati</taxon>
        <taxon>Pseudomonadota</taxon>
        <taxon>Alphaproteobacteria</taxon>
        <taxon>Hyphomicrobiales</taxon>
        <taxon>Methylobacteriaceae</taxon>
        <taxon>Microvirga</taxon>
    </lineage>
</organism>
<dbReference type="PROSITE" id="PS01124">
    <property type="entry name" value="HTH_ARAC_FAMILY_2"/>
    <property type="match status" value="1"/>
</dbReference>
<dbReference type="InterPro" id="IPR018060">
    <property type="entry name" value="HTH_AraC"/>
</dbReference>
<gene>
    <name evidence="5" type="ORF">K9B37_14925</name>
</gene>
<dbReference type="PANTHER" id="PTHR43436:SF2">
    <property type="entry name" value="ARAC_XYLS FAMILY TRANSCRIPTIONAL REGULATOR"/>
    <property type="match status" value="1"/>
</dbReference>
<dbReference type="RefSeq" id="WP_224314088.1">
    <property type="nucleotide sequence ID" value="NZ_JAIRBM010000010.1"/>
</dbReference>
<proteinExistence type="predicted"/>
<keyword evidence="2" id="KW-0238">DNA-binding</keyword>
<dbReference type="InterPro" id="IPR009057">
    <property type="entry name" value="Homeodomain-like_sf"/>
</dbReference>
<dbReference type="PROSITE" id="PS00041">
    <property type="entry name" value="HTH_ARAC_FAMILY_1"/>
    <property type="match status" value="1"/>
</dbReference>
<dbReference type="Proteomes" id="UP000704176">
    <property type="component" value="Unassembled WGS sequence"/>
</dbReference>
<dbReference type="EMBL" id="JAIRBM010000010">
    <property type="protein sequence ID" value="MBZ6077570.1"/>
    <property type="molecule type" value="Genomic_DNA"/>
</dbReference>
<dbReference type="InterPro" id="IPR018062">
    <property type="entry name" value="HTH_AraC-typ_CS"/>
</dbReference>
<dbReference type="SUPFAM" id="SSF46689">
    <property type="entry name" value="Homeodomain-like"/>
    <property type="match status" value="2"/>
</dbReference>
<sequence>MDDPLAEVVSLLQPRAAYSKVVSAAGSWQVRRAEAGRPFYCVVLEGTCRLEARGHEPMILEKDDFVLIPSAFDFATSSLEPPPGDMVDEPVQLRPGEFRVGRQDGPSDLRMLIGYCTFGLGDKTLLVSLLPRLLHVRGEERLTSLVQLVGDEAREHRPGRDVILVRLLEVMLIEALRSTTGGAISPGLVRGLSDENLAKALRQMHAHPTLPWTVGRLAKEAGLSRSVFFDRFGRAVGVAPMEYLLGWRMALAKNMLSRGEGGIAQVAERVGYGSASTFSVAFTRHVGLPPSHYARSDAPCHEDIQ</sequence>
<keyword evidence="1" id="KW-0805">Transcription regulation</keyword>
<accession>A0ABS7VPX2</accession>
<evidence type="ECO:0000256" key="3">
    <source>
        <dbReference type="ARBA" id="ARBA00023163"/>
    </source>
</evidence>
<dbReference type="Gene3D" id="1.10.10.60">
    <property type="entry name" value="Homeodomain-like"/>
    <property type="match status" value="2"/>
</dbReference>
<evidence type="ECO:0000313" key="6">
    <source>
        <dbReference type="Proteomes" id="UP000704176"/>
    </source>
</evidence>
<dbReference type="InterPro" id="IPR032783">
    <property type="entry name" value="AraC_lig"/>
</dbReference>
<keyword evidence="6" id="KW-1185">Reference proteome</keyword>
<name>A0ABS7VPX2_9HYPH</name>
<feature type="domain" description="HTH araC/xylS-type" evidence="4">
    <location>
        <begin position="198"/>
        <end position="296"/>
    </location>
</feature>